<accession>A0A6B0THG0</accession>
<sequence>MRKPASVAALDRLGRVRLSQNFIMREFLHSEVANFHGIPNIPDDPDLAITVGRALCSELLEPLQASFGRIVIRSAYRSPEVNGFCNAQQRAGHAGYSCAVNEANYAGHIWDRRDADGLSGATASIMIPWFADRYADGADWRGLAWWIHDHLPYSTLQFFPRMAAFNIGWHERPKRRIDSFIAPKGCLTRPGMDNHGGRHDVAYEGFPPLCSA</sequence>
<dbReference type="AlphaFoldDB" id="A0A6B0THG0"/>
<dbReference type="InterPro" id="IPR009045">
    <property type="entry name" value="Zn_M74/Hedgehog-like"/>
</dbReference>
<dbReference type="SUPFAM" id="SSF55166">
    <property type="entry name" value="Hedgehog/DD-peptidase"/>
    <property type="match status" value="1"/>
</dbReference>
<reference evidence="1 2" key="1">
    <citation type="submission" date="2019-12" db="EMBL/GenBank/DDBJ databases">
        <title>Strain KN286 was isolated from seawater, which was collected from Caroline Seamount in the tropical western Pacific.</title>
        <authorList>
            <person name="Wang Q."/>
        </authorList>
    </citation>
    <scope>NUCLEOTIDE SEQUENCE [LARGE SCALE GENOMIC DNA]</scope>
    <source>
        <strain evidence="1 2">KN286</strain>
    </source>
</reference>
<proteinExistence type="predicted"/>
<evidence type="ECO:0000313" key="2">
    <source>
        <dbReference type="Proteomes" id="UP000436016"/>
    </source>
</evidence>
<evidence type="ECO:0000313" key="1">
    <source>
        <dbReference type="EMBL" id="MXU63847.1"/>
    </source>
</evidence>
<keyword evidence="2" id="KW-1185">Reference proteome</keyword>
<comment type="caution">
    <text evidence="1">The sequence shown here is derived from an EMBL/GenBank/DDBJ whole genome shotgun (WGS) entry which is preliminary data.</text>
</comment>
<dbReference type="EMBL" id="WUWG01000001">
    <property type="protein sequence ID" value="MXU63847.1"/>
    <property type="molecule type" value="Genomic_DNA"/>
</dbReference>
<gene>
    <name evidence="1" type="ORF">GSH16_00195</name>
</gene>
<organism evidence="1 2">
    <name type="scientific">Oceanomicrobium pacificus</name>
    <dbReference type="NCBI Taxonomy" id="2692916"/>
    <lineage>
        <taxon>Bacteria</taxon>
        <taxon>Pseudomonadati</taxon>
        <taxon>Pseudomonadota</taxon>
        <taxon>Alphaproteobacteria</taxon>
        <taxon>Rhodobacterales</taxon>
        <taxon>Paracoccaceae</taxon>
        <taxon>Oceanomicrobium</taxon>
    </lineage>
</organism>
<dbReference type="RefSeq" id="WP_160850847.1">
    <property type="nucleotide sequence ID" value="NZ_WUWG01000001.1"/>
</dbReference>
<dbReference type="Proteomes" id="UP000436016">
    <property type="component" value="Unassembled WGS sequence"/>
</dbReference>
<protein>
    <recommendedName>
        <fullName evidence="3">Peptidase M15</fullName>
    </recommendedName>
</protein>
<name>A0A6B0THG0_9RHOB</name>
<evidence type="ECO:0008006" key="3">
    <source>
        <dbReference type="Google" id="ProtNLM"/>
    </source>
</evidence>